<sequence length="80" mass="8978">MAKYRKKPVVIEAIKFEAIGDVYDFTEGNMTQPLNGKVGIITLEGTIWASPGDYIIKGVNGEFYPCKPDIFVKTYEEVTE</sequence>
<dbReference type="EMBL" id="MKQP01000022">
    <property type="protein sequence ID" value="OMD31354.1"/>
    <property type="molecule type" value="Genomic_DNA"/>
</dbReference>
<dbReference type="Proteomes" id="UP000187465">
    <property type="component" value="Unassembled WGS sequence"/>
</dbReference>
<proteinExistence type="predicted"/>
<dbReference type="RefSeq" id="WP_076179163.1">
    <property type="nucleotide sequence ID" value="NZ_MKQP01000022.1"/>
</dbReference>
<protein>
    <recommendedName>
        <fullName evidence="3">Phage protein</fullName>
    </recommendedName>
</protein>
<evidence type="ECO:0000313" key="1">
    <source>
        <dbReference type="EMBL" id="OMD31354.1"/>
    </source>
</evidence>
<organism evidence="1 2">
    <name type="scientific">Paenibacillus odorifer</name>
    <dbReference type="NCBI Taxonomy" id="189426"/>
    <lineage>
        <taxon>Bacteria</taxon>
        <taxon>Bacillati</taxon>
        <taxon>Bacillota</taxon>
        <taxon>Bacilli</taxon>
        <taxon>Bacillales</taxon>
        <taxon>Paenibacillaceae</taxon>
        <taxon>Paenibacillus</taxon>
    </lineage>
</organism>
<comment type="caution">
    <text evidence="1">The sequence shown here is derived from an EMBL/GenBank/DDBJ whole genome shotgun (WGS) entry which is preliminary data.</text>
</comment>
<accession>A0A1R0X9M0</accession>
<reference evidence="1 2" key="1">
    <citation type="submission" date="2016-10" db="EMBL/GenBank/DDBJ databases">
        <title>Paenibacillus species isolates.</title>
        <authorList>
            <person name="Beno S.M."/>
        </authorList>
    </citation>
    <scope>NUCLEOTIDE SEQUENCE [LARGE SCALE GENOMIC DNA]</scope>
    <source>
        <strain evidence="1 2">FSL H7-0604</strain>
    </source>
</reference>
<evidence type="ECO:0000313" key="2">
    <source>
        <dbReference type="Proteomes" id="UP000187465"/>
    </source>
</evidence>
<name>A0A1R0X9M0_9BACL</name>
<gene>
    <name evidence="1" type="ORF">BJP51_19115</name>
</gene>
<dbReference type="AlphaFoldDB" id="A0A1R0X9M0"/>
<evidence type="ECO:0008006" key="3">
    <source>
        <dbReference type="Google" id="ProtNLM"/>
    </source>
</evidence>